<keyword evidence="2" id="KW-1185">Reference proteome</keyword>
<organism evidence="1 2">
    <name type="scientific">Anabaenopsis elenkinii CCIBt3563</name>
    <dbReference type="NCBI Taxonomy" id="2779889"/>
    <lineage>
        <taxon>Bacteria</taxon>
        <taxon>Bacillati</taxon>
        <taxon>Cyanobacteriota</taxon>
        <taxon>Cyanophyceae</taxon>
        <taxon>Nostocales</taxon>
        <taxon>Nodulariaceae</taxon>
        <taxon>Anabaenopsis</taxon>
    </lineage>
</organism>
<dbReference type="Proteomes" id="UP000593846">
    <property type="component" value="Chromosome"/>
</dbReference>
<evidence type="ECO:0000313" key="2">
    <source>
        <dbReference type="Proteomes" id="UP000593846"/>
    </source>
</evidence>
<reference evidence="2" key="1">
    <citation type="submission" date="2020-10" db="EMBL/GenBank/DDBJ databases">
        <title>Genome-based taxonomic classification of the species Anabaenopsis elenkinii.</title>
        <authorList>
            <person name="Delbaje E."/>
            <person name="Andreote A.P.D."/>
            <person name="Pellegrinetti T.A."/>
            <person name="Cruz R.B."/>
            <person name="Branco L.H.Z."/>
            <person name="Fiore M.F."/>
        </authorList>
    </citation>
    <scope>NUCLEOTIDE SEQUENCE [LARGE SCALE GENOMIC DNA]</scope>
    <source>
        <strain evidence="2">CCIBt3563</strain>
    </source>
</reference>
<proteinExistence type="predicted"/>
<sequence length="68" mass="7061">MKDNISLIAAATGGFMLSLALCGLLRGTPMTAWNKLGSSDSVMVTSSPIASLENSKTGIFLPDNTQKS</sequence>
<gene>
    <name evidence="1" type="ORF">IM676_00930</name>
</gene>
<dbReference type="EMBL" id="CP063311">
    <property type="protein sequence ID" value="QOV22963.1"/>
    <property type="molecule type" value="Genomic_DNA"/>
</dbReference>
<protein>
    <submittedName>
        <fullName evidence="1">Uncharacterized protein</fullName>
    </submittedName>
</protein>
<name>A0A7S6U6G2_9CYAN</name>
<dbReference type="KEGG" id="aee:IM676_00930"/>
<evidence type="ECO:0000313" key="1">
    <source>
        <dbReference type="EMBL" id="QOV22963.1"/>
    </source>
</evidence>
<accession>A0A7S6U6G2</accession>
<dbReference type="RefSeq" id="WP_200988573.1">
    <property type="nucleotide sequence ID" value="NZ_CP063311.1"/>
</dbReference>
<dbReference type="AlphaFoldDB" id="A0A7S6U6G2"/>